<comment type="subcellular location">
    <subcellularLocation>
        <location evidence="1">Cell membrane</location>
        <topology evidence="1">Single-pass membrane protein</topology>
    </subcellularLocation>
</comment>
<dbReference type="GO" id="GO:0005886">
    <property type="term" value="C:plasma membrane"/>
    <property type="evidence" value="ECO:0007669"/>
    <property type="project" value="UniProtKB-SubCell"/>
</dbReference>
<feature type="coiled-coil region" evidence="7">
    <location>
        <begin position="72"/>
        <end position="99"/>
    </location>
</feature>
<keyword evidence="6 8" id="KW-0472">Membrane</keyword>
<dbReference type="NCBIfam" id="TIGR03927">
    <property type="entry name" value="T7SS_EssA_Firm"/>
    <property type="match status" value="1"/>
</dbReference>
<dbReference type="Pfam" id="PF10661">
    <property type="entry name" value="EssA"/>
    <property type="match status" value="1"/>
</dbReference>
<dbReference type="PATRIC" id="fig|1473.5.peg.1934"/>
<proteinExistence type="inferred from homology"/>
<keyword evidence="10" id="KW-1185">Reference proteome</keyword>
<sequence length="167" mass="18918">MKMKQKLVKVIFTIVISLLVVWGYQTPAVIADSQGKLEMKIDRITEEKSENTSKKETEIEKIFPMLFAEETATTVEEKKAQQEQSLDKLEEVLFTINAEPNKTLQQTKDALFTKDYETIAATTTKQTDDQSEDKEASESDNTMLYALAGFALLLCGGLYVMMQKMLN</sequence>
<dbReference type="GeneID" id="66870939"/>
<keyword evidence="3" id="KW-1003">Cell membrane</keyword>
<evidence type="ECO:0000313" key="9">
    <source>
        <dbReference type="EMBL" id="KNE19954.1"/>
    </source>
</evidence>
<keyword evidence="7" id="KW-0175">Coiled coil</keyword>
<comment type="caution">
    <text evidence="9">The sequence shown here is derived from an EMBL/GenBank/DDBJ whole genome shotgun (WGS) entry which is preliminary data.</text>
</comment>
<dbReference type="Proteomes" id="UP000036780">
    <property type="component" value="Unassembled WGS sequence"/>
</dbReference>
<evidence type="ECO:0000256" key="4">
    <source>
        <dbReference type="ARBA" id="ARBA00022692"/>
    </source>
</evidence>
<dbReference type="OrthoDB" id="2870878at2"/>
<protein>
    <submittedName>
        <fullName evidence="9">Uncharacterized protein</fullName>
    </submittedName>
</protein>
<gene>
    <name evidence="9" type="ORF">AFK71_16225</name>
</gene>
<dbReference type="InterPro" id="IPR034026">
    <property type="entry name" value="EssA"/>
</dbReference>
<keyword evidence="4 8" id="KW-0812">Transmembrane</keyword>
<dbReference type="RefSeq" id="WP_050352520.1">
    <property type="nucleotide sequence ID" value="NZ_BOSN01000001.1"/>
</dbReference>
<evidence type="ECO:0000256" key="1">
    <source>
        <dbReference type="ARBA" id="ARBA00004162"/>
    </source>
</evidence>
<evidence type="ECO:0000313" key="10">
    <source>
        <dbReference type="Proteomes" id="UP000036780"/>
    </source>
</evidence>
<evidence type="ECO:0000256" key="2">
    <source>
        <dbReference type="ARBA" id="ARBA00008570"/>
    </source>
</evidence>
<dbReference type="InterPro" id="IPR018920">
    <property type="entry name" value="EssA/YueC"/>
</dbReference>
<comment type="similarity">
    <text evidence="2">Belongs to the EssA family.</text>
</comment>
<accession>A0A0L0QN47</accession>
<keyword evidence="5 8" id="KW-1133">Transmembrane helix</keyword>
<evidence type="ECO:0000256" key="6">
    <source>
        <dbReference type="ARBA" id="ARBA00023136"/>
    </source>
</evidence>
<name>A0A0L0QN47_VIRPA</name>
<evidence type="ECO:0000256" key="8">
    <source>
        <dbReference type="SAM" id="Phobius"/>
    </source>
</evidence>
<organism evidence="9 10">
    <name type="scientific">Virgibacillus pantothenticus</name>
    <dbReference type="NCBI Taxonomy" id="1473"/>
    <lineage>
        <taxon>Bacteria</taxon>
        <taxon>Bacillati</taxon>
        <taxon>Bacillota</taxon>
        <taxon>Bacilli</taxon>
        <taxon>Bacillales</taxon>
        <taxon>Bacillaceae</taxon>
        <taxon>Virgibacillus</taxon>
    </lineage>
</organism>
<evidence type="ECO:0000256" key="5">
    <source>
        <dbReference type="ARBA" id="ARBA00022989"/>
    </source>
</evidence>
<feature type="transmembrane region" description="Helical" evidence="8">
    <location>
        <begin position="143"/>
        <end position="162"/>
    </location>
</feature>
<evidence type="ECO:0000256" key="7">
    <source>
        <dbReference type="SAM" id="Coils"/>
    </source>
</evidence>
<dbReference type="EMBL" id="LGTO01000007">
    <property type="protein sequence ID" value="KNE19954.1"/>
    <property type="molecule type" value="Genomic_DNA"/>
</dbReference>
<evidence type="ECO:0000256" key="3">
    <source>
        <dbReference type="ARBA" id="ARBA00022475"/>
    </source>
</evidence>
<dbReference type="AlphaFoldDB" id="A0A0L0QN47"/>
<reference evidence="10" key="1">
    <citation type="submission" date="2015-07" db="EMBL/GenBank/DDBJ databases">
        <title>Fjat-10053 dsm26.</title>
        <authorList>
            <person name="Liu B."/>
            <person name="Wang J."/>
            <person name="Zhu Y."/>
            <person name="Liu G."/>
            <person name="Chen Q."/>
            <person name="Chen Z."/>
            <person name="Lan J."/>
            <person name="Che J."/>
            <person name="Ge C."/>
            <person name="Shi H."/>
            <person name="Pan Z."/>
            <person name="Liu X."/>
        </authorList>
    </citation>
    <scope>NUCLEOTIDE SEQUENCE [LARGE SCALE GENOMIC DNA]</scope>
    <source>
        <strain evidence="10">DSM 26</strain>
    </source>
</reference>